<evidence type="ECO:0000313" key="3">
    <source>
        <dbReference type="EMBL" id="SMD21736.1"/>
    </source>
</evidence>
<dbReference type="EMBL" id="FWXV01000007">
    <property type="protein sequence ID" value="SMD21736.1"/>
    <property type="molecule type" value="Genomic_DNA"/>
</dbReference>
<dbReference type="InterPro" id="IPR012349">
    <property type="entry name" value="Split_barrel_FMN-bd"/>
</dbReference>
<sequence length="155" mass="17673">MELMRKIARWVAARPWLTNIRPAVVRIDKVLLKLTKGRITLVGIAGMPALTLTVIGRKTGQPREISLLYVPDGDDILLVGSNWGGPGHPVWTVNLMANPDAKVNIKGRTREVKARLLTDEERTEIWPHLVKTWPAYNTYRTKTNRELRVFRLTSR</sequence>
<comment type="similarity">
    <text evidence="1">Belongs to the F420H(2)-dependent quinone reductase family.</text>
</comment>
<dbReference type="PANTHER" id="PTHR39428">
    <property type="entry name" value="F420H(2)-DEPENDENT QUINONE REDUCTASE RV1261C"/>
    <property type="match status" value="1"/>
</dbReference>
<dbReference type="AlphaFoldDB" id="A0A1Y5Y1A9"/>
<dbReference type="NCBIfam" id="TIGR00026">
    <property type="entry name" value="hi_GC_TIGR00026"/>
    <property type="match status" value="1"/>
</dbReference>
<protein>
    <submittedName>
        <fullName evidence="3">Deazaflavin-dependent oxidoreductase, nitroreductase family</fullName>
    </submittedName>
</protein>
<gene>
    <name evidence="3" type="ORF">SAMN05661093_07020</name>
</gene>
<dbReference type="PANTHER" id="PTHR39428:SF1">
    <property type="entry name" value="F420H(2)-DEPENDENT QUINONE REDUCTASE RV1261C"/>
    <property type="match status" value="1"/>
</dbReference>
<organism evidence="3 4">
    <name type="scientific">Kibdelosporangium aridum</name>
    <dbReference type="NCBI Taxonomy" id="2030"/>
    <lineage>
        <taxon>Bacteria</taxon>
        <taxon>Bacillati</taxon>
        <taxon>Actinomycetota</taxon>
        <taxon>Actinomycetes</taxon>
        <taxon>Pseudonocardiales</taxon>
        <taxon>Pseudonocardiaceae</taxon>
        <taxon>Kibdelosporangium</taxon>
    </lineage>
</organism>
<dbReference type="GO" id="GO:0005886">
    <property type="term" value="C:plasma membrane"/>
    <property type="evidence" value="ECO:0007669"/>
    <property type="project" value="TreeGrafter"/>
</dbReference>
<dbReference type="InterPro" id="IPR004378">
    <property type="entry name" value="F420H2_quin_Rdtase"/>
</dbReference>
<evidence type="ECO:0000256" key="2">
    <source>
        <dbReference type="ARBA" id="ARBA00049106"/>
    </source>
</evidence>
<dbReference type="Proteomes" id="UP000192674">
    <property type="component" value="Unassembled WGS sequence"/>
</dbReference>
<proteinExistence type="inferred from homology"/>
<dbReference type="GO" id="GO:0070967">
    <property type="term" value="F:coenzyme F420 binding"/>
    <property type="evidence" value="ECO:0007669"/>
    <property type="project" value="TreeGrafter"/>
</dbReference>
<dbReference type="Gene3D" id="2.30.110.10">
    <property type="entry name" value="Electron Transport, Fmn-binding Protein, Chain A"/>
    <property type="match status" value="1"/>
</dbReference>
<name>A0A1Y5Y1A9_KIBAR</name>
<dbReference type="Pfam" id="PF04075">
    <property type="entry name" value="F420H2_quin_red"/>
    <property type="match status" value="1"/>
</dbReference>
<evidence type="ECO:0000313" key="4">
    <source>
        <dbReference type="Proteomes" id="UP000192674"/>
    </source>
</evidence>
<dbReference type="GO" id="GO:0016491">
    <property type="term" value="F:oxidoreductase activity"/>
    <property type="evidence" value="ECO:0007669"/>
    <property type="project" value="InterPro"/>
</dbReference>
<dbReference type="SUPFAM" id="SSF50475">
    <property type="entry name" value="FMN-binding split barrel"/>
    <property type="match status" value="1"/>
</dbReference>
<accession>A0A1Y5Y1A9</accession>
<evidence type="ECO:0000256" key="1">
    <source>
        <dbReference type="ARBA" id="ARBA00008710"/>
    </source>
</evidence>
<comment type="catalytic activity">
    <reaction evidence="2">
        <text>oxidized coenzyme F420-(gamma-L-Glu)(n) + a quinol + H(+) = reduced coenzyme F420-(gamma-L-Glu)(n) + a quinone</text>
        <dbReference type="Rhea" id="RHEA:39663"/>
        <dbReference type="Rhea" id="RHEA-COMP:12939"/>
        <dbReference type="Rhea" id="RHEA-COMP:14378"/>
        <dbReference type="ChEBI" id="CHEBI:15378"/>
        <dbReference type="ChEBI" id="CHEBI:24646"/>
        <dbReference type="ChEBI" id="CHEBI:132124"/>
        <dbReference type="ChEBI" id="CHEBI:133980"/>
        <dbReference type="ChEBI" id="CHEBI:139511"/>
    </reaction>
</comment>
<keyword evidence="4" id="KW-1185">Reference proteome</keyword>
<reference evidence="3 4" key="1">
    <citation type="submission" date="2017-04" db="EMBL/GenBank/DDBJ databases">
        <authorList>
            <person name="Afonso C.L."/>
            <person name="Miller P.J."/>
            <person name="Scott M.A."/>
            <person name="Spackman E."/>
            <person name="Goraichik I."/>
            <person name="Dimitrov K.M."/>
            <person name="Suarez D.L."/>
            <person name="Swayne D.E."/>
        </authorList>
    </citation>
    <scope>NUCLEOTIDE SEQUENCE [LARGE SCALE GENOMIC DNA]</scope>
    <source>
        <strain evidence="3 4">DSM 43828</strain>
    </source>
</reference>